<evidence type="ECO:0000256" key="1">
    <source>
        <dbReference type="SAM" id="MobiDB-lite"/>
    </source>
</evidence>
<reference evidence="2 3" key="1">
    <citation type="journal article" date="2021" name="BMC Biol.">
        <title>Horizontally acquired antibacterial genes associated with adaptive radiation of ladybird beetles.</title>
        <authorList>
            <person name="Li H.S."/>
            <person name="Tang X.F."/>
            <person name="Huang Y.H."/>
            <person name="Xu Z.Y."/>
            <person name="Chen M.L."/>
            <person name="Du X.Y."/>
            <person name="Qiu B.Y."/>
            <person name="Chen P.T."/>
            <person name="Zhang W."/>
            <person name="Slipinski A."/>
            <person name="Escalona H.E."/>
            <person name="Waterhouse R.M."/>
            <person name="Zwick A."/>
            <person name="Pang H."/>
        </authorList>
    </citation>
    <scope>NUCLEOTIDE SEQUENCE [LARGE SCALE GENOMIC DNA]</scope>
    <source>
        <strain evidence="2">SYSU2018</strain>
    </source>
</reference>
<gene>
    <name evidence="2" type="ORF">HHI36_008887</name>
</gene>
<dbReference type="Proteomes" id="UP001516400">
    <property type="component" value="Unassembled WGS sequence"/>
</dbReference>
<evidence type="ECO:0000313" key="3">
    <source>
        <dbReference type="Proteomes" id="UP001516400"/>
    </source>
</evidence>
<sequence>MENQFLKFHDSVVNYTVVQFEYAEIEMLETGLKHSPYLNSRREKNLVNFTAEVELTVNNFLNDDVETKDDKISHKEGAPLNKGKHRFDEGRSFQ</sequence>
<protein>
    <submittedName>
        <fullName evidence="2">Uncharacterized protein</fullName>
    </submittedName>
</protein>
<evidence type="ECO:0000313" key="2">
    <source>
        <dbReference type="EMBL" id="KAL3269829.1"/>
    </source>
</evidence>
<accession>A0ABD2MTT4</accession>
<dbReference type="AlphaFoldDB" id="A0ABD2MTT4"/>
<dbReference type="EMBL" id="JABFTP020000021">
    <property type="protein sequence ID" value="KAL3269829.1"/>
    <property type="molecule type" value="Genomic_DNA"/>
</dbReference>
<feature type="compositionally biased region" description="Basic and acidic residues" evidence="1">
    <location>
        <begin position="68"/>
        <end position="77"/>
    </location>
</feature>
<proteinExistence type="predicted"/>
<comment type="caution">
    <text evidence="2">The sequence shown here is derived from an EMBL/GenBank/DDBJ whole genome shotgun (WGS) entry which is preliminary data.</text>
</comment>
<organism evidence="2 3">
    <name type="scientific">Cryptolaemus montrouzieri</name>
    <dbReference type="NCBI Taxonomy" id="559131"/>
    <lineage>
        <taxon>Eukaryota</taxon>
        <taxon>Metazoa</taxon>
        <taxon>Ecdysozoa</taxon>
        <taxon>Arthropoda</taxon>
        <taxon>Hexapoda</taxon>
        <taxon>Insecta</taxon>
        <taxon>Pterygota</taxon>
        <taxon>Neoptera</taxon>
        <taxon>Endopterygota</taxon>
        <taxon>Coleoptera</taxon>
        <taxon>Polyphaga</taxon>
        <taxon>Cucujiformia</taxon>
        <taxon>Coccinelloidea</taxon>
        <taxon>Coccinellidae</taxon>
        <taxon>Scymninae</taxon>
        <taxon>Scymnini</taxon>
        <taxon>Cryptolaemus</taxon>
    </lineage>
</organism>
<name>A0ABD2MTT4_9CUCU</name>
<keyword evidence="3" id="KW-1185">Reference proteome</keyword>
<feature type="region of interest" description="Disordered" evidence="1">
    <location>
        <begin position="66"/>
        <end position="94"/>
    </location>
</feature>